<dbReference type="RefSeq" id="XP_062659278.1">
    <property type="nucleotide sequence ID" value="XM_062806618.1"/>
</dbReference>
<dbReference type="EMBL" id="JAUEPN010000004">
    <property type="protein sequence ID" value="KAK3295764.1"/>
    <property type="molecule type" value="Genomic_DNA"/>
</dbReference>
<feature type="compositionally biased region" description="Basic residues" evidence="1">
    <location>
        <begin position="659"/>
        <end position="669"/>
    </location>
</feature>
<proteinExistence type="predicted"/>
<feature type="compositionally biased region" description="Basic and acidic residues" evidence="1">
    <location>
        <begin position="586"/>
        <end position="597"/>
    </location>
</feature>
<dbReference type="AlphaFoldDB" id="A0AAE0HFT6"/>
<keyword evidence="3" id="KW-1185">Reference proteome</keyword>
<feature type="region of interest" description="Disordered" evidence="1">
    <location>
        <begin position="447"/>
        <end position="687"/>
    </location>
</feature>
<sequence length="687" mass="78147">MGTPNTTTPGKRSSEDAASDRFNEFMCERMPSNNSDGVAINFTDLNWRDLTEADERRVHQRITDWVNSPSRLVNLNQVNNRLLDFLARAPSVSRTPSVSSTTTYDSEDELQCVILEETLAYNSLVADGGRPCYRFDLLENVTRAPEEHRDMLRAWGSENDWMVYTKQFHRWKKFRSWQEDNRGILNIGVDFEKSQARHATWDRMRGREPERSDPEWQANHLNMVTNQRKHEHRRFVESGVAKMKGENRFSIYVQAARTRLKRHDFTREFQPAQDHLHQDELTTWIEYLNYEYWAYDKFAARADRLQPEYEQALKDLLGGEVLLPGETIESVVDFHYRLQLNRDKYQAEQAMKNAESNLAARQEALDNTGKDARHLAQDISLKQLQKRLKEAVEAFTALEARDRLIEIFFKAYKPYKLARNKEEAHKLILKWILDQMPLVEAELAERKYATTPGGTRTRRPSHEGNPDGPDSQRHVPRTPTPQEVVPAPEPPRQTHSSSGSKKAPSDADNDNKEAEEAAAKGPGPGDQAVRGAQPASELHEQAVSSTMIGLKRARSDNDNEEESEAPAAKKLKLDAEAVRGHQAGQEIRRTGKVRAPEAENAEAALSHQAARERETQRSTGTGPAAAARRRHQTRLATSRAGQAAGVKTTETLSESVPKRVTRASKKKPAKKPEPKRVQPKRARPKKA</sequence>
<evidence type="ECO:0000313" key="3">
    <source>
        <dbReference type="Proteomes" id="UP001278766"/>
    </source>
</evidence>
<name>A0AAE0HFT6_9PEZI</name>
<feature type="compositionally biased region" description="Basic residues" evidence="1">
    <location>
        <begin position="677"/>
        <end position="687"/>
    </location>
</feature>
<evidence type="ECO:0000313" key="2">
    <source>
        <dbReference type="EMBL" id="KAK3295764.1"/>
    </source>
</evidence>
<dbReference type="GeneID" id="87843566"/>
<comment type="caution">
    <text evidence="2">The sequence shown here is derived from an EMBL/GenBank/DDBJ whole genome shotgun (WGS) entry which is preliminary data.</text>
</comment>
<evidence type="ECO:0000256" key="1">
    <source>
        <dbReference type="SAM" id="MobiDB-lite"/>
    </source>
</evidence>
<dbReference type="Proteomes" id="UP001278766">
    <property type="component" value="Unassembled WGS sequence"/>
</dbReference>
<protein>
    <submittedName>
        <fullName evidence="2">Uncharacterized protein</fullName>
    </submittedName>
</protein>
<reference evidence="2" key="2">
    <citation type="submission" date="2023-06" db="EMBL/GenBank/DDBJ databases">
        <authorList>
            <consortium name="Lawrence Berkeley National Laboratory"/>
            <person name="Haridas S."/>
            <person name="Hensen N."/>
            <person name="Bonometti L."/>
            <person name="Westerberg I."/>
            <person name="Brannstrom I.O."/>
            <person name="Guillou S."/>
            <person name="Cros-Aarteil S."/>
            <person name="Calhoun S."/>
            <person name="Kuo A."/>
            <person name="Mondo S."/>
            <person name="Pangilinan J."/>
            <person name="Riley R."/>
            <person name="Labutti K."/>
            <person name="Andreopoulos B."/>
            <person name="Lipzen A."/>
            <person name="Chen C."/>
            <person name="Yanf M."/>
            <person name="Daum C."/>
            <person name="Ng V."/>
            <person name="Clum A."/>
            <person name="Steindorff A."/>
            <person name="Ohm R."/>
            <person name="Martin F."/>
            <person name="Silar P."/>
            <person name="Natvig D."/>
            <person name="Lalanne C."/>
            <person name="Gautier V."/>
            <person name="Ament-Velasquez S.L."/>
            <person name="Kruys A."/>
            <person name="Hutchinson M.I."/>
            <person name="Powell A.J."/>
            <person name="Barry K."/>
            <person name="Miller A.N."/>
            <person name="Grigoriev I.V."/>
            <person name="Debuchy R."/>
            <person name="Gladieux P."/>
            <person name="Thoren M.H."/>
            <person name="Johannesson H."/>
        </authorList>
    </citation>
    <scope>NUCLEOTIDE SEQUENCE</scope>
    <source>
        <strain evidence="2">CBS 168.71</strain>
    </source>
</reference>
<feature type="compositionally biased region" description="Basic and acidic residues" evidence="1">
    <location>
        <begin position="460"/>
        <end position="473"/>
    </location>
</feature>
<feature type="compositionally biased region" description="Basic and acidic residues" evidence="1">
    <location>
        <begin position="503"/>
        <end position="518"/>
    </location>
</feature>
<accession>A0AAE0HFT6</accession>
<reference evidence="2" key="1">
    <citation type="journal article" date="2023" name="Mol. Phylogenet. Evol.">
        <title>Genome-scale phylogeny and comparative genomics of the fungal order Sordariales.</title>
        <authorList>
            <person name="Hensen N."/>
            <person name="Bonometti L."/>
            <person name="Westerberg I."/>
            <person name="Brannstrom I.O."/>
            <person name="Guillou S."/>
            <person name="Cros-Aarteil S."/>
            <person name="Calhoun S."/>
            <person name="Haridas S."/>
            <person name="Kuo A."/>
            <person name="Mondo S."/>
            <person name="Pangilinan J."/>
            <person name="Riley R."/>
            <person name="LaButti K."/>
            <person name="Andreopoulos B."/>
            <person name="Lipzen A."/>
            <person name="Chen C."/>
            <person name="Yan M."/>
            <person name="Daum C."/>
            <person name="Ng V."/>
            <person name="Clum A."/>
            <person name="Steindorff A."/>
            <person name="Ohm R.A."/>
            <person name="Martin F."/>
            <person name="Silar P."/>
            <person name="Natvig D.O."/>
            <person name="Lalanne C."/>
            <person name="Gautier V."/>
            <person name="Ament-Velasquez S.L."/>
            <person name="Kruys A."/>
            <person name="Hutchinson M.I."/>
            <person name="Powell A.J."/>
            <person name="Barry K."/>
            <person name="Miller A.N."/>
            <person name="Grigoriev I.V."/>
            <person name="Debuchy R."/>
            <person name="Gladieux P."/>
            <person name="Hiltunen Thoren M."/>
            <person name="Johannesson H."/>
        </authorList>
    </citation>
    <scope>NUCLEOTIDE SEQUENCE</scope>
    <source>
        <strain evidence="2">CBS 168.71</strain>
    </source>
</reference>
<gene>
    <name evidence="2" type="ORF">B0H64DRAFT_442130</name>
</gene>
<organism evidence="2 3">
    <name type="scientific">Chaetomium fimeti</name>
    <dbReference type="NCBI Taxonomy" id="1854472"/>
    <lineage>
        <taxon>Eukaryota</taxon>
        <taxon>Fungi</taxon>
        <taxon>Dikarya</taxon>
        <taxon>Ascomycota</taxon>
        <taxon>Pezizomycotina</taxon>
        <taxon>Sordariomycetes</taxon>
        <taxon>Sordariomycetidae</taxon>
        <taxon>Sordariales</taxon>
        <taxon>Chaetomiaceae</taxon>
        <taxon>Chaetomium</taxon>
    </lineage>
</organism>